<keyword evidence="5 14" id="KW-0812">Transmembrane</keyword>
<dbReference type="SMART" id="SM01201">
    <property type="entry name" value="FerB"/>
    <property type="match status" value="1"/>
</dbReference>
<dbReference type="InterPro" id="IPR032362">
    <property type="entry name" value="Ferlin_C"/>
</dbReference>
<sequence length="1885" mass="216178">WGHLFIHCLKNVHSKQLGFEWDLKGIPLDSTAEIHVVVKDHEKMGRNRYVCVCIQICVCLNEPIYIVDAGIPYLTCTVFSLDTMGEEDTESMMTIEVAEEPEPVPGPQGPETGIPTAPPKKAPPAFNQGLKKKKQQQHNKAPLPNKPQDLQVRVRIIEGRQLPGVNIKPVVKVTVGGQTKRTRIKKGNNPFFDELRVTLSALKWLLLADPDDLSAGARGYLKASMFVLAAGDEPPTDKKEGVQEKEDIEANLLRPAGLTLRRANFTLKVYRAEDLPQMDDAFMDGMKQFLGFDSNRKNLVDPLVEINFAGKTMCSKILEKNANPQWNQSLTLPIRFPSMCEKMRIRILDWDRASHNDVIGTTHLCMSKICAPGGEIEGFFSLNDGGVFQSLTDHIDDSLGFLPTFGPCFVNLYGSLREFTAFSDPHEALNLGKGEGVAYRGRVLLELNTKLCERVEQRVEDIQPDDLLVVEKFMRKRKYSLFAAFYSATHLQDVDDAIQFEVSIGNYGNKFDCTCLPLASTTQYSRAVFDGCHYYYLPWKNVKPVVVLSSEWEDISPRIEALNMLLSIVDHLVRAEHERIHLCLSVCFSEELPEFDDWPCVTPLDKSLRRLRKVNLKQIEQAALTLKHGPETELSSVLEQAEDWAQRLRSLAEEPQNSLPDIVIWMLQGDRRVAYHRIPAHEVLFSQGYCGKHCGQLQTVFMKYPQGGGGCTKIPAQLRVKVWFGLAADVKHFNQFSEGHLSVFAETYENQTKLALVGNWGTTGLTYPKFSDVTGRISLPKESFKPSPGWSWAGDWCIQPEKTLLYDADAGHMSFVEEVFENQMRLPGGQWIGMPEGYTDVNGEKATAKDEIECPPGWVWEDPEWSEDLKRAVDDQGWEYGITIPPDRRPKSWVPAEKMYHTNRRRRWIRLRHDSEREHWEYASLFGWKFHLKQRKTDSFRRCRWRRRMEPLEKTGPAAIFALECSLVMRVNSMKFTRLELGRGKFGGTLYHLRCYLYQARDLLAMDKDSFSDPFAIVSFLHQSQKTVTVRNNLNPTWDQTLIFYELEIFGDAEVTEKSPPNIVVELYDQDTYGTDEFMGRSVCQPSLVSSPRLAWYPILKNGKEAGELLAAFQLIRRDKQDDTDLPCPPPLREPNIFMVPLNIKPVLQRTAIEILAWGLRNLKSFQLASVTSPSLQVECGGRMVQSCVIRNTKKNPNFDINTLFIDVRLPREELYMPPLVIKVIDNRQFGRKPVVGQCTIRSLEEFRCQPENEVPQTPRDDVLIDIDDKEPLISGQDDEFMDWWSKFYASTGETKKCGSYLEKGLDTLQVYERELEKVEGFEQLADFCHTFKLYRGRTQEESEDPSVVGEFKGMFKIYPLPNDPSAPCPPRQFSQLPPNGIEVCLVRVYIIQAFNLQPKDANGKCDPYVKITLGKKSVNDHDNYIPCTLEPVFGKMFELTCSLPLEKDLKIMLYDYDMLSKDEKIGETVIDLENRFLSRYGARSGLPQSYCVSGVNQWRDQLKPTQLLQRLCQRRNYKLPIYKQDRVYFRGHEYTAADLDEAKQPSPHLGPLEERLALLVLRRQGLVPEHVETRPLYSPLQPEIEQGRLQMWVDIFPKSLGPPGPPFNITPRKAKKFFLRCIIWNTSDVILDDVSVTGERMSDIYVKGWMHGHEGNKQKTDVHYRSLGGEGNFNWRFLFPFHYLPAEQLCTIDKKEHFWSLDKAESKIPPKITIQIWDNDKFSFDDYLGCLEMDLNHMLRPAKSPEKCGLELLSQTQDKLVSLFEQKTVKGWWPCVCDKEGEKILAGKVEMSLEIVSEQEQDERPAGLGRDEPNMNPHLEDPQRPETSFLWFSSPYKTLKFIVWRRFKWLILGLILLFFILLFLGNYAAMKMVGPFSVMKKGNE</sequence>
<accession>A0A8B9RBC1</accession>
<evidence type="ECO:0000256" key="6">
    <source>
        <dbReference type="ARBA" id="ARBA00022723"/>
    </source>
</evidence>
<evidence type="ECO:0000256" key="11">
    <source>
        <dbReference type="ARBA" id="ARBA00023136"/>
    </source>
</evidence>
<comment type="similarity">
    <text evidence="3">Belongs to the ferlin family.</text>
</comment>
<keyword evidence="8" id="KW-0106">Calcium</keyword>
<dbReference type="GO" id="GO:0046872">
    <property type="term" value="F:metal ion binding"/>
    <property type="evidence" value="ECO:0007669"/>
    <property type="project" value="UniProtKB-KW"/>
</dbReference>
<feature type="domain" description="C2" evidence="15">
    <location>
        <begin position="973"/>
        <end position="1109"/>
    </location>
</feature>
<dbReference type="PANTHER" id="PTHR12546:SF44">
    <property type="entry name" value="DYSFERLIN"/>
    <property type="match status" value="1"/>
</dbReference>
<dbReference type="SMART" id="SM01200">
    <property type="entry name" value="FerA"/>
    <property type="match status" value="1"/>
</dbReference>
<dbReference type="Pfam" id="PF08165">
    <property type="entry name" value="FerA"/>
    <property type="match status" value="1"/>
</dbReference>
<dbReference type="Proteomes" id="UP000694621">
    <property type="component" value="Unplaced"/>
</dbReference>
<evidence type="ECO:0000256" key="1">
    <source>
        <dbReference type="ARBA" id="ARBA00004401"/>
    </source>
</evidence>
<dbReference type="InterPro" id="IPR055072">
    <property type="entry name" value="Ferlin_DSRM"/>
</dbReference>
<dbReference type="GO" id="GO:0033292">
    <property type="term" value="P:T-tubule organization"/>
    <property type="evidence" value="ECO:0007669"/>
    <property type="project" value="TreeGrafter"/>
</dbReference>
<name>A0A8B9RBC1_ASTMX</name>
<evidence type="ECO:0000256" key="2">
    <source>
        <dbReference type="ARBA" id="ARBA00004483"/>
    </source>
</evidence>
<dbReference type="InterPro" id="IPR037724">
    <property type="entry name" value="C2E_Ferlin"/>
</dbReference>
<dbReference type="InterPro" id="IPR006614">
    <property type="entry name" value="Peroxin/Ferlin"/>
</dbReference>
<dbReference type="Ensembl" id="ENSAMXT00005033176.1">
    <property type="protein sequence ID" value="ENSAMXP00005030290.1"/>
    <property type="gene ID" value="ENSAMXG00005013979.1"/>
</dbReference>
<dbReference type="CDD" id="cd04018">
    <property type="entry name" value="C2C_Ferlin"/>
    <property type="match status" value="1"/>
</dbReference>
<dbReference type="PANTHER" id="PTHR12546">
    <property type="entry name" value="FER-1-LIKE"/>
    <property type="match status" value="1"/>
</dbReference>
<evidence type="ECO:0000256" key="3">
    <source>
        <dbReference type="ARBA" id="ARBA00007561"/>
    </source>
</evidence>
<dbReference type="InterPro" id="IPR037725">
    <property type="entry name" value="C2F_Ferlin"/>
</dbReference>
<evidence type="ECO:0000256" key="10">
    <source>
        <dbReference type="ARBA" id="ARBA00022989"/>
    </source>
</evidence>
<dbReference type="Gene3D" id="2.60.40.150">
    <property type="entry name" value="C2 domain"/>
    <property type="match status" value="5"/>
</dbReference>
<evidence type="ECO:0000256" key="14">
    <source>
        <dbReference type="SAM" id="Phobius"/>
    </source>
</evidence>
<keyword evidence="4" id="KW-1003">Cell membrane</keyword>
<dbReference type="InterPro" id="IPR012561">
    <property type="entry name" value="Ferlin_B-domain"/>
</dbReference>
<evidence type="ECO:0000313" key="17">
    <source>
        <dbReference type="Proteomes" id="UP000694621"/>
    </source>
</evidence>
<keyword evidence="9" id="KW-0735">Signal-anchor</keyword>
<dbReference type="FunFam" id="2.60.40.150:FF:000021">
    <property type="entry name" value="dysferlin isoform X2"/>
    <property type="match status" value="1"/>
</dbReference>
<dbReference type="InterPro" id="IPR035892">
    <property type="entry name" value="C2_domain_sf"/>
</dbReference>
<dbReference type="GO" id="GO:0006906">
    <property type="term" value="P:vesicle fusion"/>
    <property type="evidence" value="ECO:0007669"/>
    <property type="project" value="TreeGrafter"/>
</dbReference>
<dbReference type="Pfam" id="PF08151">
    <property type="entry name" value="FerI"/>
    <property type="match status" value="1"/>
</dbReference>
<dbReference type="GO" id="GO:0050765">
    <property type="term" value="P:negative regulation of phagocytosis"/>
    <property type="evidence" value="ECO:0007669"/>
    <property type="project" value="TreeGrafter"/>
</dbReference>
<feature type="domain" description="C2" evidence="15">
    <location>
        <begin position="1368"/>
        <end position="1486"/>
    </location>
</feature>
<dbReference type="SUPFAM" id="SSF49562">
    <property type="entry name" value="C2 domain (Calcium/lipid-binding domain, CaLB)"/>
    <property type="match status" value="6"/>
</dbReference>
<dbReference type="SMART" id="SM00693">
    <property type="entry name" value="DysFN"/>
    <property type="match status" value="2"/>
</dbReference>
<keyword evidence="11 14" id="KW-0472">Membrane</keyword>
<dbReference type="InterPro" id="IPR012560">
    <property type="entry name" value="Ferlin_A-domain"/>
</dbReference>
<dbReference type="GO" id="GO:0002281">
    <property type="term" value="P:macrophage activation involved in immune response"/>
    <property type="evidence" value="ECO:0007669"/>
    <property type="project" value="TreeGrafter"/>
</dbReference>
<feature type="region of interest" description="Disordered" evidence="13">
    <location>
        <begin position="1800"/>
        <end position="1822"/>
    </location>
</feature>
<dbReference type="InterPro" id="IPR037723">
    <property type="entry name" value="C2D_Ferlin"/>
</dbReference>
<dbReference type="Pfam" id="PF22901">
    <property type="entry name" value="dsrm_Ferlin"/>
    <property type="match status" value="1"/>
</dbReference>
<keyword evidence="10 14" id="KW-1133">Transmembrane helix</keyword>
<dbReference type="CDD" id="cd08374">
    <property type="entry name" value="C2F_Ferlin"/>
    <property type="match status" value="1"/>
</dbReference>
<dbReference type="PROSITE" id="PS50004">
    <property type="entry name" value="C2"/>
    <property type="match status" value="5"/>
</dbReference>
<dbReference type="Pfam" id="PF16165">
    <property type="entry name" value="Ferlin_C"/>
    <property type="match status" value="1"/>
</dbReference>
<dbReference type="Pfam" id="PF00168">
    <property type="entry name" value="C2"/>
    <property type="match status" value="6"/>
</dbReference>
<dbReference type="Pfam" id="PF08150">
    <property type="entry name" value="FerB"/>
    <property type="match status" value="1"/>
</dbReference>
<feature type="region of interest" description="Disordered" evidence="13">
    <location>
        <begin position="100"/>
        <end position="147"/>
    </location>
</feature>
<evidence type="ECO:0000256" key="12">
    <source>
        <dbReference type="ARBA" id="ARBA00023329"/>
    </source>
</evidence>
<evidence type="ECO:0000256" key="5">
    <source>
        <dbReference type="ARBA" id="ARBA00022692"/>
    </source>
</evidence>
<dbReference type="CDD" id="cd04037">
    <property type="entry name" value="C2E_Ferlin"/>
    <property type="match status" value="1"/>
</dbReference>
<feature type="domain" description="C2" evidence="15">
    <location>
        <begin position="244"/>
        <end position="380"/>
    </location>
</feature>
<evidence type="ECO:0000256" key="8">
    <source>
        <dbReference type="ARBA" id="ARBA00022837"/>
    </source>
</evidence>
<dbReference type="InterPro" id="IPR000008">
    <property type="entry name" value="C2_dom"/>
</dbReference>
<dbReference type="CDD" id="cd04017">
    <property type="entry name" value="C2D_Ferlin"/>
    <property type="match status" value="1"/>
</dbReference>
<evidence type="ECO:0000256" key="9">
    <source>
        <dbReference type="ARBA" id="ARBA00022968"/>
    </source>
</evidence>
<feature type="domain" description="C2" evidence="15">
    <location>
        <begin position="1602"/>
        <end position="1750"/>
    </location>
</feature>
<dbReference type="SMART" id="SM01202">
    <property type="entry name" value="FerI"/>
    <property type="match status" value="1"/>
</dbReference>
<comment type="subcellular location">
    <subcellularLocation>
        <location evidence="1">Cell membrane</location>
        <topology evidence="1">Single-pass type II membrane protein</topology>
    </subcellularLocation>
    <subcellularLocation>
        <location evidence="2">Cytoplasmic vesicle membrane</location>
        <topology evidence="2">Single-pass type II membrane protein</topology>
    </subcellularLocation>
</comment>
<evidence type="ECO:0000256" key="4">
    <source>
        <dbReference type="ARBA" id="ARBA00022475"/>
    </source>
</evidence>
<dbReference type="SMART" id="SM00694">
    <property type="entry name" value="DysFC"/>
    <property type="match status" value="2"/>
</dbReference>
<evidence type="ECO:0000313" key="16">
    <source>
        <dbReference type="Ensembl" id="ENSAMXP00005030290.1"/>
    </source>
</evidence>
<dbReference type="FunFam" id="2.60.40.150:FF:000009">
    <property type="entry name" value="dysferlin isoform X2"/>
    <property type="match status" value="1"/>
</dbReference>
<feature type="compositionally biased region" description="Basic and acidic residues" evidence="13">
    <location>
        <begin position="1803"/>
        <end position="1822"/>
    </location>
</feature>
<evidence type="ECO:0000259" key="15">
    <source>
        <dbReference type="PROSITE" id="PS50004"/>
    </source>
</evidence>
<dbReference type="GO" id="GO:0030659">
    <property type="term" value="C:cytoplasmic vesicle membrane"/>
    <property type="evidence" value="ECO:0007669"/>
    <property type="project" value="UniProtKB-SubCell"/>
</dbReference>
<evidence type="ECO:0000256" key="13">
    <source>
        <dbReference type="SAM" id="MobiDB-lite"/>
    </source>
</evidence>
<keyword evidence="7" id="KW-0677">Repeat</keyword>
<keyword evidence="12" id="KW-0968">Cytoplasmic vesicle</keyword>
<proteinExistence type="inferred from homology"/>
<evidence type="ECO:0000256" key="7">
    <source>
        <dbReference type="ARBA" id="ARBA00022737"/>
    </source>
</evidence>
<dbReference type="InterPro" id="IPR037721">
    <property type="entry name" value="Ferlin"/>
</dbReference>
<dbReference type="GO" id="GO:0030315">
    <property type="term" value="C:T-tubule"/>
    <property type="evidence" value="ECO:0007669"/>
    <property type="project" value="TreeGrafter"/>
</dbReference>
<keyword evidence="6" id="KW-0479">Metal-binding</keyword>
<dbReference type="FunFam" id="2.60.40.150:FF:000026">
    <property type="entry name" value="dysferlin isoform X2"/>
    <property type="match status" value="1"/>
</dbReference>
<dbReference type="GO" id="GO:0001778">
    <property type="term" value="P:plasma membrane repair"/>
    <property type="evidence" value="ECO:0007669"/>
    <property type="project" value="TreeGrafter"/>
</dbReference>
<feature type="transmembrane region" description="Helical" evidence="14">
    <location>
        <begin position="1850"/>
        <end position="1871"/>
    </location>
</feature>
<organism evidence="16 17">
    <name type="scientific">Astyanax mexicanus</name>
    <name type="common">Blind cave fish</name>
    <name type="synonym">Astyanax fasciatus mexicanus</name>
    <dbReference type="NCBI Taxonomy" id="7994"/>
    <lineage>
        <taxon>Eukaryota</taxon>
        <taxon>Metazoa</taxon>
        <taxon>Chordata</taxon>
        <taxon>Craniata</taxon>
        <taxon>Vertebrata</taxon>
        <taxon>Euteleostomi</taxon>
        <taxon>Actinopterygii</taxon>
        <taxon>Neopterygii</taxon>
        <taxon>Teleostei</taxon>
        <taxon>Ostariophysi</taxon>
        <taxon>Characiformes</taxon>
        <taxon>Characoidei</taxon>
        <taxon>Acestrorhamphidae</taxon>
        <taxon>Acestrorhamphinae</taxon>
        <taxon>Astyanax</taxon>
    </lineage>
</organism>
<dbReference type="GO" id="GO:0002280">
    <property type="term" value="P:monocyte activation involved in immune response"/>
    <property type="evidence" value="ECO:0007669"/>
    <property type="project" value="TreeGrafter"/>
</dbReference>
<dbReference type="SMART" id="SM00239">
    <property type="entry name" value="C2"/>
    <property type="match status" value="6"/>
</dbReference>
<dbReference type="InterPro" id="IPR012968">
    <property type="entry name" value="FerIin_dom"/>
</dbReference>
<dbReference type="InterPro" id="IPR037722">
    <property type="entry name" value="C2C_Ferlin"/>
</dbReference>
<reference evidence="16" key="1">
    <citation type="submission" date="2025-08" db="UniProtKB">
        <authorList>
            <consortium name="Ensembl"/>
        </authorList>
    </citation>
    <scope>IDENTIFICATION</scope>
</reference>
<feature type="domain" description="C2" evidence="15">
    <location>
        <begin position="1134"/>
        <end position="1259"/>
    </location>
</feature>
<protein>
    <submittedName>
        <fullName evidence="16">Dysferlin, limb girdle muscular dystrophy 2B (autosomal recessive)</fullName>
    </submittedName>
</protein>